<accession>A0ABS8UUA1</accession>
<dbReference type="EMBL" id="JACEIK010002678">
    <property type="protein sequence ID" value="MCD9638342.1"/>
    <property type="molecule type" value="Genomic_DNA"/>
</dbReference>
<dbReference type="Proteomes" id="UP000823775">
    <property type="component" value="Unassembled WGS sequence"/>
</dbReference>
<gene>
    <name evidence="1" type="ORF">HAX54_022239</name>
</gene>
<name>A0ABS8UUA1_DATST</name>
<evidence type="ECO:0000313" key="2">
    <source>
        <dbReference type="Proteomes" id="UP000823775"/>
    </source>
</evidence>
<organism evidence="1 2">
    <name type="scientific">Datura stramonium</name>
    <name type="common">Jimsonweed</name>
    <name type="synonym">Common thornapple</name>
    <dbReference type="NCBI Taxonomy" id="4076"/>
    <lineage>
        <taxon>Eukaryota</taxon>
        <taxon>Viridiplantae</taxon>
        <taxon>Streptophyta</taxon>
        <taxon>Embryophyta</taxon>
        <taxon>Tracheophyta</taxon>
        <taxon>Spermatophyta</taxon>
        <taxon>Magnoliopsida</taxon>
        <taxon>eudicotyledons</taxon>
        <taxon>Gunneridae</taxon>
        <taxon>Pentapetalae</taxon>
        <taxon>asterids</taxon>
        <taxon>lamiids</taxon>
        <taxon>Solanales</taxon>
        <taxon>Solanaceae</taxon>
        <taxon>Solanoideae</taxon>
        <taxon>Datureae</taxon>
        <taxon>Datura</taxon>
    </lineage>
</organism>
<evidence type="ECO:0000313" key="1">
    <source>
        <dbReference type="EMBL" id="MCD9638342.1"/>
    </source>
</evidence>
<proteinExistence type="predicted"/>
<reference evidence="1 2" key="1">
    <citation type="journal article" date="2021" name="BMC Genomics">
        <title>Datura genome reveals duplications of psychoactive alkaloid biosynthetic genes and high mutation rate following tissue culture.</title>
        <authorList>
            <person name="Rajewski A."/>
            <person name="Carter-House D."/>
            <person name="Stajich J."/>
            <person name="Litt A."/>
        </authorList>
    </citation>
    <scope>NUCLEOTIDE SEQUENCE [LARGE SCALE GENOMIC DNA]</scope>
    <source>
        <strain evidence="1">AR-01</strain>
    </source>
</reference>
<keyword evidence="2" id="KW-1185">Reference proteome</keyword>
<sequence>MWVEDDFHKIWRHTNCRAAPIVPLNTGHPIYLPGLSTRSCACGEACLTGLLQQCRSYGAKPPQLWLTINSCGACSFVVSTPCALLGVATDLLVPCLELSITMACTVLSSSLTLALCVGTRLLVHPSGALFSPWPWSFASFISCLPFSYGITKHSPHSIHSTCTVQRHPTTARLGQWTLARLAEPLPSSQVSS</sequence>
<comment type="caution">
    <text evidence="1">The sequence shown here is derived from an EMBL/GenBank/DDBJ whole genome shotgun (WGS) entry which is preliminary data.</text>
</comment>
<protein>
    <submittedName>
        <fullName evidence="1">Uncharacterized protein</fullName>
    </submittedName>
</protein>